<protein>
    <submittedName>
        <fullName evidence="1">Uncharacterized protein</fullName>
    </submittedName>
</protein>
<evidence type="ECO:0000313" key="1">
    <source>
        <dbReference type="EMBL" id="MOY42616.1"/>
    </source>
</evidence>
<dbReference type="EMBL" id="GHJT01008645">
    <property type="protein sequence ID" value="MOY42616.1"/>
    <property type="molecule type" value="Transcribed_RNA"/>
</dbReference>
<reference evidence="1" key="1">
    <citation type="submission" date="2019-04" db="EMBL/GenBank/DDBJ databases">
        <title>An insight into the mialome of Ixodes scapularis.</title>
        <authorList>
            <person name="Ribeiro J.M."/>
            <person name="Mather T.N."/>
            <person name="Karim S."/>
        </authorList>
    </citation>
    <scope>NUCLEOTIDE SEQUENCE</scope>
</reference>
<name>A0A4D5S121_IXOSC</name>
<proteinExistence type="predicted"/>
<dbReference type="AlphaFoldDB" id="A0A4D5S121"/>
<sequence>MSIWAVHGISWVTSVTTHSIFADFIGGTMTSCSMVYSSDSVWTCPAVLVRLTLVLNVLVTSATPGRPTLMESEVPTLNESCVCHEYWCVSFLVRFTVTMSGSVGIALWDHSVCTTLGRTGDLLMLPYFKEPTVVLTLYFLYFAANSIR</sequence>
<accession>A0A4D5S121</accession>
<organism evidence="1">
    <name type="scientific">Ixodes scapularis</name>
    <name type="common">Black-legged tick</name>
    <name type="synonym">Deer tick</name>
    <dbReference type="NCBI Taxonomy" id="6945"/>
    <lineage>
        <taxon>Eukaryota</taxon>
        <taxon>Metazoa</taxon>
        <taxon>Ecdysozoa</taxon>
        <taxon>Arthropoda</taxon>
        <taxon>Chelicerata</taxon>
        <taxon>Arachnida</taxon>
        <taxon>Acari</taxon>
        <taxon>Parasitiformes</taxon>
        <taxon>Ixodida</taxon>
        <taxon>Ixodoidea</taxon>
        <taxon>Ixodidae</taxon>
        <taxon>Ixodinae</taxon>
        <taxon>Ixodes</taxon>
    </lineage>
</organism>